<sequence length="68" mass="7442">ICWGNSGDKCRGPYVQNWLKPTNAMGEHHGTHALVQCRTPCMGDSTCNHKPPMSHPIPAALEHPCHAI</sequence>
<evidence type="ECO:0000313" key="1">
    <source>
        <dbReference type="EMBL" id="MED6138469.1"/>
    </source>
</evidence>
<organism evidence="1 2">
    <name type="scientific">Stylosanthes scabra</name>
    <dbReference type="NCBI Taxonomy" id="79078"/>
    <lineage>
        <taxon>Eukaryota</taxon>
        <taxon>Viridiplantae</taxon>
        <taxon>Streptophyta</taxon>
        <taxon>Embryophyta</taxon>
        <taxon>Tracheophyta</taxon>
        <taxon>Spermatophyta</taxon>
        <taxon>Magnoliopsida</taxon>
        <taxon>eudicotyledons</taxon>
        <taxon>Gunneridae</taxon>
        <taxon>Pentapetalae</taxon>
        <taxon>rosids</taxon>
        <taxon>fabids</taxon>
        <taxon>Fabales</taxon>
        <taxon>Fabaceae</taxon>
        <taxon>Papilionoideae</taxon>
        <taxon>50 kb inversion clade</taxon>
        <taxon>dalbergioids sensu lato</taxon>
        <taxon>Dalbergieae</taxon>
        <taxon>Pterocarpus clade</taxon>
        <taxon>Stylosanthes</taxon>
    </lineage>
</organism>
<protein>
    <submittedName>
        <fullName evidence="1">Uncharacterized protein</fullName>
    </submittedName>
</protein>
<accession>A0ABU6SQR1</accession>
<keyword evidence="2" id="KW-1185">Reference proteome</keyword>
<dbReference type="Proteomes" id="UP001341840">
    <property type="component" value="Unassembled WGS sequence"/>
</dbReference>
<evidence type="ECO:0000313" key="2">
    <source>
        <dbReference type="Proteomes" id="UP001341840"/>
    </source>
</evidence>
<feature type="non-terminal residue" evidence="1">
    <location>
        <position position="1"/>
    </location>
</feature>
<comment type="caution">
    <text evidence="1">The sequence shown here is derived from an EMBL/GenBank/DDBJ whole genome shotgun (WGS) entry which is preliminary data.</text>
</comment>
<reference evidence="1 2" key="1">
    <citation type="journal article" date="2023" name="Plants (Basel)">
        <title>Bridging the Gap: Combining Genomics and Transcriptomics Approaches to Understand Stylosanthes scabra, an Orphan Legume from the Brazilian Caatinga.</title>
        <authorList>
            <person name="Ferreira-Neto J.R.C."/>
            <person name="da Silva M.D."/>
            <person name="Binneck E."/>
            <person name="de Melo N.F."/>
            <person name="da Silva R.H."/>
            <person name="de Melo A.L.T.M."/>
            <person name="Pandolfi V."/>
            <person name="Bustamante F.O."/>
            <person name="Brasileiro-Vidal A.C."/>
            <person name="Benko-Iseppon A.M."/>
        </authorList>
    </citation>
    <scope>NUCLEOTIDE SEQUENCE [LARGE SCALE GENOMIC DNA]</scope>
    <source>
        <tissue evidence="1">Leaves</tissue>
    </source>
</reference>
<proteinExistence type="predicted"/>
<gene>
    <name evidence="1" type="ORF">PIB30_074491</name>
</gene>
<dbReference type="EMBL" id="JASCZI010061342">
    <property type="protein sequence ID" value="MED6138469.1"/>
    <property type="molecule type" value="Genomic_DNA"/>
</dbReference>
<name>A0ABU6SQR1_9FABA</name>